<reference evidence="10" key="1">
    <citation type="submission" date="2018-02" db="EMBL/GenBank/DDBJ databases">
        <authorList>
            <person name="Clavel T."/>
            <person name="Strowig T."/>
        </authorList>
    </citation>
    <scope>NUCLEOTIDE SEQUENCE [LARGE SCALE GENOMIC DNA]</scope>
    <source>
        <strain evidence="10">DSM 103720</strain>
    </source>
</reference>
<dbReference type="NCBIfam" id="TIGR00706">
    <property type="entry name" value="SppA_dom"/>
    <property type="match status" value="1"/>
</dbReference>
<evidence type="ECO:0000313" key="10">
    <source>
        <dbReference type="Proteomes" id="UP000244905"/>
    </source>
</evidence>
<dbReference type="InterPro" id="IPR029045">
    <property type="entry name" value="ClpP/crotonase-like_dom_sf"/>
</dbReference>
<keyword evidence="3" id="KW-0645">Protease</keyword>
<comment type="caution">
    <text evidence="9">The sequence shown here is derived from an EMBL/GenBank/DDBJ whole genome shotgun (WGS) entry which is preliminary data.</text>
</comment>
<dbReference type="EMBL" id="PUEC01000008">
    <property type="protein sequence ID" value="PWB02991.1"/>
    <property type="molecule type" value="Genomic_DNA"/>
</dbReference>
<sequence length="595" mass="64218">MKNFLISFLGALAGIWFSLFLAVIGIFIVIAAAMASSGGNTTVNVSNNSVLCVDLSGTIYDRAPKIDIREAIRGGGLEKNAQVLADITGAVTAAASDDRIEGIVMNCSGVSAGIAQLTAIIEALKDFKKNAPEKWIYAYADAYTQGDYYVASVADSVFINPVGMVEISGLSLSSLYYKRLLDKLGVDMQVVKVGTYKSAVEPYLLDKMSDPAREQAQLFLKNIWNDICTTIADARGVTVADVNKWADDFVFTKDASTYKDLKIVDGLLYRHEFDRKIADLTGCDKIKDIKTITTAQYAKVADTGKVGSGKGANIAVLYATGEITDNSGNGIVASELVPEILELAEDNDIDGLIMYVNSPGGSAFASEQIWEALEQYKKLTGNPFYVSMADYAASGGYYISCGADRIFAQPVTLTGSIGIFGMIPDFSGLVNDKIGIGVSTVTTNANSNFPTILEPMTEAQKTSMQAYVNRGYELFTSRCAEGRGMSQDSIKAIGEGRVWDGTEALKLGLVDELGGLDTALAAMARQLNVESYTVHSYPVAKDKWYDLLLEAGIEDIKAAIMRQELGEMCSLYDAIRQVKGMSVLQCRMEFTKVNL</sequence>
<evidence type="ECO:0000256" key="5">
    <source>
        <dbReference type="ARBA" id="ARBA00022825"/>
    </source>
</evidence>
<evidence type="ECO:0000313" key="9">
    <source>
        <dbReference type="EMBL" id="PWB02991.1"/>
    </source>
</evidence>
<keyword evidence="4" id="KW-0378">Hydrolase</keyword>
<dbReference type="NCBIfam" id="TIGR00705">
    <property type="entry name" value="SppA_67K"/>
    <property type="match status" value="1"/>
</dbReference>
<dbReference type="RefSeq" id="WP_107031841.1">
    <property type="nucleotide sequence ID" value="NZ_CAPDHO010000013.1"/>
</dbReference>
<dbReference type="Pfam" id="PF01343">
    <property type="entry name" value="Peptidase_S49"/>
    <property type="match status" value="2"/>
</dbReference>
<dbReference type="PIRSF" id="PIRSF001217">
    <property type="entry name" value="Protease_4_SppA"/>
    <property type="match status" value="1"/>
</dbReference>
<dbReference type="GO" id="GO:0006465">
    <property type="term" value="P:signal peptide processing"/>
    <property type="evidence" value="ECO:0007669"/>
    <property type="project" value="InterPro"/>
</dbReference>
<dbReference type="InterPro" id="IPR047217">
    <property type="entry name" value="S49_SppA_67K_type_N"/>
</dbReference>
<dbReference type="Gene3D" id="3.90.226.10">
    <property type="entry name" value="2-enoyl-CoA Hydratase, Chain A, domain 1"/>
    <property type="match status" value="3"/>
</dbReference>
<feature type="active site" description="Proton donor/acceptor" evidence="7">
    <location>
        <position position="197"/>
    </location>
</feature>
<evidence type="ECO:0000259" key="8">
    <source>
        <dbReference type="Pfam" id="PF01343"/>
    </source>
</evidence>
<keyword evidence="10" id="KW-1185">Reference proteome</keyword>
<dbReference type="InterPro" id="IPR047272">
    <property type="entry name" value="S49_SppA_C"/>
</dbReference>
<gene>
    <name evidence="9" type="primary">sppA</name>
    <name evidence="9" type="ORF">C5O23_04975</name>
</gene>
<evidence type="ECO:0000256" key="1">
    <source>
        <dbReference type="ARBA" id="ARBA00004370"/>
    </source>
</evidence>
<evidence type="ECO:0000256" key="3">
    <source>
        <dbReference type="ARBA" id="ARBA00022670"/>
    </source>
</evidence>
<feature type="domain" description="Peptidase S49" evidence="8">
    <location>
        <begin position="380"/>
        <end position="529"/>
    </location>
</feature>
<evidence type="ECO:0000256" key="6">
    <source>
        <dbReference type="ARBA" id="ARBA00023136"/>
    </source>
</evidence>
<comment type="similarity">
    <text evidence="2">Belongs to the peptidase S49 family.</text>
</comment>
<evidence type="ECO:0000256" key="4">
    <source>
        <dbReference type="ARBA" id="ARBA00022801"/>
    </source>
</evidence>
<dbReference type="PANTHER" id="PTHR33209">
    <property type="entry name" value="PROTEASE 4"/>
    <property type="match status" value="1"/>
</dbReference>
<dbReference type="GO" id="GO:0016020">
    <property type="term" value="C:membrane"/>
    <property type="evidence" value="ECO:0007669"/>
    <property type="project" value="UniProtKB-SubCell"/>
</dbReference>
<dbReference type="CDD" id="cd07023">
    <property type="entry name" value="S49_Sppa_N_C"/>
    <property type="match status" value="1"/>
</dbReference>
<feature type="domain" description="Peptidase S49" evidence="8">
    <location>
        <begin position="132"/>
        <end position="271"/>
    </location>
</feature>
<evidence type="ECO:0000256" key="7">
    <source>
        <dbReference type="PIRSR" id="PIRSR001217-1"/>
    </source>
</evidence>
<dbReference type="GeneID" id="82525695"/>
<dbReference type="CDD" id="cd07018">
    <property type="entry name" value="S49_SppA_67K_type"/>
    <property type="match status" value="1"/>
</dbReference>
<dbReference type="SUPFAM" id="SSF52096">
    <property type="entry name" value="ClpP/crotonase"/>
    <property type="match status" value="2"/>
</dbReference>
<keyword evidence="6" id="KW-0472">Membrane</keyword>
<accession>A0A2V1IQT6</accession>
<dbReference type="AlphaFoldDB" id="A0A2V1IQT6"/>
<protein>
    <submittedName>
        <fullName evidence="9">Signal peptide peptidase SppA</fullName>
    </submittedName>
</protein>
<dbReference type="Gene3D" id="6.20.330.10">
    <property type="match status" value="1"/>
</dbReference>
<name>A0A2V1IQT6_9BACT</name>
<keyword evidence="5" id="KW-0720">Serine protease</keyword>
<comment type="subcellular location">
    <subcellularLocation>
        <location evidence="1">Membrane</location>
    </subcellularLocation>
</comment>
<organism evidence="9 10">
    <name type="scientific">Duncaniella muris</name>
    <dbReference type="NCBI Taxonomy" id="2094150"/>
    <lineage>
        <taxon>Bacteria</taxon>
        <taxon>Pseudomonadati</taxon>
        <taxon>Bacteroidota</taxon>
        <taxon>Bacteroidia</taxon>
        <taxon>Bacteroidales</taxon>
        <taxon>Muribaculaceae</taxon>
        <taxon>Duncaniella</taxon>
    </lineage>
</organism>
<evidence type="ECO:0000256" key="2">
    <source>
        <dbReference type="ARBA" id="ARBA00008683"/>
    </source>
</evidence>
<dbReference type="InterPro" id="IPR002142">
    <property type="entry name" value="Peptidase_S49"/>
</dbReference>
<dbReference type="InterPro" id="IPR004635">
    <property type="entry name" value="Pept_S49_SppA"/>
</dbReference>
<feature type="active site" description="Nucleophile" evidence="7">
    <location>
        <position position="394"/>
    </location>
</feature>
<dbReference type="Proteomes" id="UP000244905">
    <property type="component" value="Unassembled WGS sequence"/>
</dbReference>
<proteinExistence type="inferred from homology"/>
<dbReference type="InterPro" id="IPR004634">
    <property type="entry name" value="Pept_S49_pIV"/>
</dbReference>
<dbReference type="GO" id="GO:0008236">
    <property type="term" value="F:serine-type peptidase activity"/>
    <property type="evidence" value="ECO:0007669"/>
    <property type="project" value="UniProtKB-KW"/>
</dbReference>
<dbReference type="PANTHER" id="PTHR33209:SF1">
    <property type="entry name" value="PEPTIDASE S49 DOMAIN-CONTAINING PROTEIN"/>
    <property type="match status" value="1"/>
</dbReference>